<protein>
    <recommendedName>
        <fullName evidence="2">Ig-like domain-containing protein</fullName>
    </recommendedName>
</protein>
<comment type="caution">
    <text evidence="3">The sequence shown here is derived from an EMBL/GenBank/DDBJ whole genome shotgun (WGS) entry which is preliminary data.</text>
</comment>
<evidence type="ECO:0000313" key="3">
    <source>
        <dbReference type="EMBL" id="MFC7125949.1"/>
    </source>
</evidence>
<dbReference type="EMBL" id="JBHSZQ010000011">
    <property type="protein sequence ID" value="MFC7125949.1"/>
    <property type="molecule type" value="Genomic_DNA"/>
</dbReference>
<name>A0ABD5X631_9EURY</name>
<evidence type="ECO:0000256" key="1">
    <source>
        <dbReference type="SAM" id="MobiDB-lite"/>
    </source>
</evidence>
<evidence type="ECO:0000259" key="2">
    <source>
        <dbReference type="Pfam" id="PF25942"/>
    </source>
</evidence>
<accession>A0ABD5X631</accession>
<sequence>MLSPDESKVDGAGSYLTPRGSTEIQNRVTRRSEEIHIRNFDVSRDYDLTIEVRDADSVVFSSRYHLTPGKTVSEFGQLSPGTYEVYVELDGHRQQTVRCEVDEWPDQTVLVEVGNGTVSVTEGLYP</sequence>
<reference evidence="3 4" key="1">
    <citation type="journal article" date="2014" name="Int. J. Syst. Evol. Microbiol.">
        <title>Complete genome sequence of Corynebacterium casei LMG S-19264T (=DSM 44701T), isolated from a smear-ripened cheese.</title>
        <authorList>
            <consortium name="US DOE Joint Genome Institute (JGI-PGF)"/>
            <person name="Walter F."/>
            <person name="Albersmeier A."/>
            <person name="Kalinowski J."/>
            <person name="Ruckert C."/>
        </authorList>
    </citation>
    <scope>NUCLEOTIDE SEQUENCE [LARGE SCALE GENOMIC DNA]</scope>
    <source>
        <strain evidence="3 4">CGMCC 4.7215</strain>
    </source>
</reference>
<dbReference type="Pfam" id="PF25942">
    <property type="entry name" value="Ig_halo"/>
    <property type="match status" value="1"/>
</dbReference>
<dbReference type="RefSeq" id="WP_267638101.1">
    <property type="nucleotide sequence ID" value="NZ_JAODIY010000011.1"/>
</dbReference>
<gene>
    <name evidence="3" type="ORF">ACFQJ7_07830</name>
</gene>
<feature type="domain" description="Ig-like" evidence="2">
    <location>
        <begin position="44"/>
        <end position="123"/>
    </location>
</feature>
<dbReference type="AlphaFoldDB" id="A0ABD5X631"/>
<organism evidence="3 4">
    <name type="scientific">Halovenus rubra</name>
    <dbReference type="NCBI Taxonomy" id="869890"/>
    <lineage>
        <taxon>Archaea</taxon>
        <taxon>Methanobacteriati</taxon>
        <taxon>Methanobacteriota</taxon>
        <taxon>Stenosarchaea group</taxon>
        <taxon>Halobacteria</taxon>
        <taxon>Halobacteriales</taxon>
        <taxon>Haloarculaceae</taxon>
        <taxon>Halovenus</taxon>
    </lineage>
</organism>
<feature type="region of interest" description="Disordered" evidence="1">
    <location>
        <begin position="1"/>
        <end position="28"/>
    </location>
</feature>
<dbReference type="Proteomes" id="UP001596414">
    <property type="component" value="Unassembled WGS sequence"/>
</dbReference>
<evidence type="ECO:0000313" key="4">
    <source>
        <dbReference type="Proteomes" id="UP001596414"/>
    </source>
</evidence>
<proteinExistence type="predicted"/>
<dbReference type="InterPro" id="IPR058929">
    <property type="entry name" value="Ig_halo"/>
</dbReference>